<gene>
    <name evidence="2" type="ORF">SAMN05421508_102209</name>
</gene>
<dbReference type="EMBL" id="OCNJ01000002">
    <property type="protein sequence ID" value="SOD91989.1"/>
    <property type="molecule type" value="Genomic_DNA"/>
</dbReference>
<organism evidence="2 3">
    <name type="scientific">Caenispirillum bisanense</name>
    <dbReference type="NCBI Taxonomy" id="414052"/>
    <lineage>
        <taxon>Bacteria</taxon>
        <taxon>Pseudomonadati</taxon>
        <taxon>Pseudomonadota</taxon>
        <taxon>Alphaproteobacteria</taxon>
        <taxon>Rhodospirillales</taxon>
        <taxon>Novispirillaceae</taxon>
        <taxon>Caenispirillum</taxon>
    </lineage>
</organism>
<reference evidence="2 3" key="1">
    <citation type="submission" date="2017-09" db="EMBL/GenBank/DDBJ databases">
        <authorList>
            <person name="Ehlers B."/>
            <person name="Leendertz F.H."/>
        </authorList>
    </citation>
    <scope>NUCLEOTIDE SEQUENCE [LARGE SCALE GENOMIC DNA]</scope>
    <source>
        <strain evidence="2 3">USBA 140</strain>
    </source>
</reference>
<dbReference type="PANTHER" id="PTHR47628:SF1">
    <property type="entry name" value="ALIPHATIC AMIDASE EXPRESSION-REGULATING PROTEIN"/>
    <property type="match status" value="1"/>
</dbReference>
<dbReference type="CDD" id="cd06355">
    <property type="entry name" value="PBP1_FmdD-like"/>
    <property type="match status" value="1"/>
</dbReference>
<evidence type="ECO:0000313" key="2">
    <source>
        <dbReference type="EMBL" id="SOD91989.1"/>
    </source>
</evidence>
<evidence type="ECO:0000256" key="1">
    <source>
        <dbReference type="SAM" id="SignalP"/>
    </source>
</evidence>
<dbReference type="Proteomes" id="UP000219621">
    <property type="component" value="Unassembled WGS sequence"/>
</dbReference>
<proteinExistence type="predicted"/>
<dbReference type="AlphaFoldDB" id="A0A286GA27"/>
<dbReference type="Pfam" id="PF13433">
    <property type="entry name" value="Peripla_BP_5"/>
    <property type="match status" value="1"/>
</dbReference>
<evidence type="ECO:0000313" key="3">
    <source>
        <dbReference type="Proteomes" id="UP000219621"/>
    </source>
</evidence>
<name>A0A286GA27_9PROT</name>
<dbReference type="InterPro" id="IPR028082">
    <property type="entry name" value="Peripla_BP_I"/>
</dbReference>
<dbReference type="PANTHER" id="PTHR47628">
    <property type="match status" value="1"/>
</dbReference>
<dbReference type="InterPro" id="IPR006311">
    <property type="entry name" value="TAT_signal"/>
</dbReference>
<dbReference type="RefSeq" id="WP_176525041.1">
    <property type="nucleotide sequence ID" value="NZ_OCNJ01000002.1"/>
</dbReference>
<protein>
    <submittedName>
        <fullName evidence="2">Urea transport system substrate-binding protein</fullName>
    </submittedName>
</protein>
<keyword evidence="1" id="KW-0732">Signal</keyword>
<accession>A0A286GA27</accession>
<feature type="chain" id="PRO_5013329948" evidence="1">
    <location>
        <begin position="25"/>
        <end position="418"/>
    </location>
</feature>
<dbReference type="Gene3D" id="3.40.50.2300">
    <property type="match status" value="2"/>
</dbReference>
<dbReference type="SUPFAM" id="SSF53822">
    <property type="entry name" value="Periplasmic binding protein-like I"/>
    <property type="match status" value="1"/>
</dbReference>
<dbReference type="PROSITE" id="PS51318">
    <property type="entry name" value="TAT"/>
    <property type="match status" value="1"/>
</dbReference>
<dbReference type="InterPro" id="IPR017777">
    <property type="entry name" value="ABC_urea-bd_UrtA"/>
</dbReference>
<feature type="signal peptide" evidence="1">
    <location>
        <begin position="1"/>
        <end position="24"/>
    </location>
</feature>
<keyword evidence="3" id="KW-1185">Reference proteome</keyword>
<sequence length="418" mass="45045">MVGPTRRGVLSGLAALAAAGAAGAPVRSGHAAPPIRVGILHSLTGTMAISESTLKDVLLMLIDRRNQAGGLLGRRIEPVVVDPASSWPRYAQLAEHLLGVEGCDVLFGCYASASRKIVQPVLERHGALLFYPAPYEGQEQSPDVVYLGATPQQQAVPAVEYLLSADGGGVRRFYLLGSDDIHPRTVNTILAGYLDWRKLPREDFVVRYVPFGATDWAPVVNDIRAFARGGKTAVINTVSGDANLHFYRELVRQEVHASDIPVVAFAVGEQELASVDVTPLVGHLTAATYFMSLETPENEAFVRDWQAWIGDDLRVVSAAMADLAAGFALWTKAVEMAGSPSPEVVKITLRSVSTRSLGGDVVALDGATNHVRKPVMIGEIQATGQMMPVWLSDGPVDPVPWSRWWRRGTRILFDGALP</sequence>